<evidence type="ECO:0000313" key="2">
    <source>
        <dbReference type="Proteomes" id="UP000265520"/>
    </source>
</evidence>
<feature type="non-terminal residue" evidence="1">
    <location>
        <position position="1"/>
    </location>
</feature>
<comment type="caution">
    <text evidence="1">The sequence shown here is derived from an EMBL/GenBank/DDBJ whole genome shotgun (WGS) entry which is preliminary data.</text>
</comment>
<feature type="non-terminal residue" evidence="1">
    <location>
        <position position="68"/>
    </location>
</feature>
<dbReference type="Proteomes" id="UP000265520">
    <property type="component" value="Unassembled WGS sequence"/>
</dbReference>
<protein>
    <submittedName>
        <fullName evidence="1">Uncharacterized protein</fullName>
    </submittedName>
</protein>
<sequence>VVGHVQGLLNGSDLEANMDNVAGHDLEANYMGNAAVGHVQGLNGRDLGANMGNAADVQGLEANMNYGM</sequence>
<proteinExistence type="predicted"/>
<accession>A0A392W172</accession>
<evidence type="ECO:0000313" key="1">
    <source>
        <dbReference type="EMBL" id="MCI93499.1"/>
    </source>
</evidence>
<reference evidence="1 2" key="1">
    <citation type="journal article" date="2018" name="Front. Plant Sci.">
        <title>Red Clover (Trifolium pratense) and Zigzag Clover (T. medium) - A Picture of Genomic Similarities and Differences.</title>
        <authorList>
            <person name="Dluhosova J."/>
            <person name="Istvanek J."/>
            <person name="Nedelnik J."/>
            <person name="Repkova J."/>
        </authorList>
    </citation>
    <scope>NUCLEOTIDE SEQUENCE [LARGE SCALE GENOMIC DNA]</scope>
    <source>
        <strain evidence="2">cv. 10/8</strain>
        <tissue evidence="1">Leaf</tissue>
    </source>
</reference>
<organism evidence="1 2">
    <name type="scientific">Trifolium medium</name>
    <dbReference type="NCBI Taxonomy" id="97028"/>
    <lineage>
        <taxon>Eukaryota</taxon>
        <taxon>Viridiplantae</taxon>
        <taxon>Streptophyta</taxon>
        <taxon>Embryophyta</taxon>
        <taxon>Tracheophyta</taxon>
        <taxon>Spermatophyta</taxon>
        <taxon>Magnoliopsida</taxon>
        <taxon>eudicotyledons</taxon>
        <taxon>Gunneridae</taxon>
        <taxon>Pentapetalae</taxon>
        <taxon>rosids</taxon>
        <taxon>fabids</taxon>
        <taxon>Fabales</taxon>
        <taxon>Fabaceae</taxon>
        <taxon>Papilionoideae</taxon>
        <taxon>50 kb inversion clade</taxon>
        <taxon>NPAAA clade</taxon>
        <taxon>Hologalegina</taxon>
        <taxon>IRL clade</taxon>
        <taxon>Trifolieae</taxon>
        <taxon>Trifolium</taxon>
    </lineage>
</organism>
<name>A0A392W172_9FABA</name>
<keyword evidence="2" id="KW-1185">Reference proteome</keyword>
<dbReference type="EMBL" id="LXQA011330849">
    <property type="protein sequence ID" value="MCI93499.1"/>
    <property type="molecule type" value="Genomic_DNA"/>
</dbReference>
<dbReference type="AlphaFoldDB" id="A0A392W172"/>